<dbReference type="GO" id="GO:0003677">
    <property type="term" value="F:DNA binding"/>
    <property type="evidence" value="ECO:0007669"/>
    <property type="project" value="InterPro"/>
</dbReference>
<feature type="domain" description="BEN" evidence="1">
    <location>
        <begin position="383"/>
        <end position="495"/>
    </location>
</feature>
<dbReference type="OrthoDB" id="8186171at2759"/>
<sequence length="504" mass="56024">MTKNIENQSCILIQFTEESNEEFVGLEEWIQDENLEEFFFDNLEKEPKIIKTSNVTMVNAEHDPQLSCLTPITSIENLSTQTKTSTIQPASFLSEPTLENTPENIQQTQWTDSTTISHLNSSTQFKNLNFGSKKFLSKPTSNVTMVNAEHPQSSCSTPITNIENLSTQTTTLTIQPASILSEPTLENTPANIQQTQWTDSTTISHLNSSTQFKNLNFGSKKFLSKPTSNVTMVNAEHPQSSCSTPITNIENLSTQTTTLTIQPASILSEPTLENTPANIQQTQWTDSTTISHLNSSTQFKNLNFGSKKFLSKPTSNVTMVNAEHPQSSCSTPITSIENLSTQTKNSSIQPALFLPKPNERDENRPFSHEVDGIQVGDNIDRSNPRVWTHLHGAVYIKQAKLRRLCLDGKAEKRNLAGSVSRQLMNMLVPRDVLAVHSLSGKSSPAFPDKPLLPRIDSRITEAIFQYIKKEIMPNAVRADCNAGITGICADAAKTCRRRRNRNAN</sequence>
<gene>
    <name evidence="2" type="ORF">HCN44_010971</name>
</gene>
<evidence type="ECO:0000313" key="3">
    <source>
        <dbReference type="Proteomes" id="UP000639338"/>
    </source>
</evidence>
<reference evidence="2 3" key="1">
    <citation type="submission" date="2020-08" db="EMBL/GenBank/DDBJ databases">
        <title>Aphidius gifuensis genome sequencing and assembly.</title>
        <authorList>
            <person name="Du Z."/>
        </authorList>
    </citation>
    <scope>NUCLEOTIDE SEQUENCE [LARGE SCALE GENOMIC DNA]</scope>
    <source>
        <strain evidence="2">YNYX2018</strain>
        <tissue evidence="2">Adults</tissue>
    </source>
</reference>
<dbReference type="Proteomes" id="UP000639338">
    <property type="component" value="Unassembled WGS sequence"/>
</dbReference>
<dbReference type="EMBL" id="JACMRX010000001">
    <property type="protein sequence ID" value="KAF7998563.1"/>
    <property type="molecule type" value="Genomic_DNA"/>
</dbReference>
<proteinExistence type="predicted"/>
<dbReference type="PROSITE" id="PS51457">
    <property type="entry name" value="BEN"/>
    <property type="match status" value="1"/>
</dbReference>
<protein>
    <recommendedName>
        <fullName evidence="1">BEN domain-containing protein</fullName>
    </recommendedName>
</protein>
<name>A0A834Y3B7_APHGI</name>
<evidence type="ECO:0000313" key="2">
    <source>
        <dbReference type="EMBL" id="KAF7998563.1"/>
    </source>
</evidence>
<organism evidence="2 3">
    <name type="scientific">Aphidius gifuensis</name>
    <name type="common">Parasitoid wasp</name>
    <dbReference type="NCBI Taxonomy" id="684658"/>
    <lineage>
        <taxon>Eukaryota</taxon>
        <taxon>Metazoa</taxon>
        <taxon>Ecdysozoa</taxon>
        <taxon>Arthropoda</taxon>
        <taxon>Hexapoda</taxon>
        <taxon>Insecta</taxon>
        <taxon>Pterygota</taxon>
        <taxon>Neoptera</taxon>
        <taxon>Endopterygota</taxon>
        <taxon>Hymenoptera</taxon>
        <taxon>Apocrita</taxon>
        <taxon>Ichneumonoidea</taxon>
        <taxon>Braconidae</taxon>
        <taxon>Aphidiinae</taxon>
        <taxon>Aphidius</taxon>
    </lineage>
</organism>
<accession>A0A834Y3B7</accession>
<keyword evidence="3" id="KW-1185">Reference proteome</keyword>
<dbReference type="AlphaFoldDB" id="A0A834Y3B7"/>
<dbReference type="InterPro" id="IPR018379">
    <property type="entry name" value="BEN_domain"/>
</dbReference>
<evidence type="ECO:0000259" key="1">
    <source>
        <dbReference type="PROSITE" id="PS51457"/>
    </source>
</evidence>
<dbReference type="Pfam" id="PF10523">
    <property type="entry name" value="BEN"/>
    <property type="match status" value="1"/>
</dbReference>
<dbReference type="Gene3D" id="1.10.10.2590">
    <property type="entry name" value="BEN domain"/>
    <property type="match status" value="1"/>
</dbReference>
<comment type="caution">
    <text evidence="2">The sequence shown here is derived from an EMBL/GenBank/DDBJ whole genome shotgun (WGS) entry which is preliminary data.</text>
</comment>